<proteinExistence type="inferred from homology"/>
<comment type="similarity">
    <text evidence="2">Belongs to the HAD-like hydrolase superfamily. CbbY/CbbZ/Gph/YieH family.</text>
</comment>
<accession>A0A0G0AEJ1</accession>
<comment type="caution">
    <text evidence="6">The sequence shown here is derived from an EMBL/GenBank/DDBJ whole genome shotgun (WGS) entry which is preliminary data.</text>
</comment>
<evidence type="ECO:0000256" key="2">
    <source>
        <dbReference type="ARBA" id="ARBA00006171"/>
    </source>
</evidence>
<dbReference type="Pfam" id="PF13419">
    <property type="entry name" value="HAD_2"/>
    <property type="match status" value="1"/>
</dbReference>
<keyword evidence="5" id="KW-0119">Carbohydrate metabolism</keyword>
<dbReference type="InterPro" id="IPR036412">
    <property type="entry name" value="HAD-like_sf"/>
</dbReference>
<dbReference type="InterPro" id="IPR023214">
    <property type="entry name" value="HAD_sf"/>
</dbReference>
<dbReference type="AlphaFoldDB" id="A0A0G0AEJ1"/>
<dbReference type="PANTHER" id="PTHR46193:SF18">
    <property type="entry name" value="HEXITOL PHOSPHATASE B"/>
    <property type="match status" value="1"/>
</dbReference>
<dbReference type="Gene3D" id="3.40.50.1000">
    <property type="entry name" value="HAD superfamily/HAD-like"/>
    <property type="match status" value="1"/>
</dbReference>
<keyword evidence="6" id="KW-0378">Hydrolase</keyword>
<dbReference type="GO" id="GO:0046872">
    <property type="term" value="F:metal ion binding"/>
    <property type="evidence" value="ECO:0007669"/>
    <property type="project" value="UniProtKB-KW"/>
</dbReference>
<dbReference type="Gene3D" id="1.10.150.240">
    <property type="entry name" value="Putative phosphatase, domain 2"/>
    <property type="match status" value="1"/>
</dbReference>
<dbReference type="CDD" id="cd07505">
    <property type="entry name" value="HAD_BPGM-like"/>
    <property type="match status" value="1"/>
</dbReference>
<name>A0A0G0AEJ1_9BACT</name>
<dbReference type="SFLD" id="SFLDS00003">
    <property type="entry name" value="Haloacid_Dehalogenase"/>
    <property type="match status" value="1"/>
</dbReference>
<gene>
    <name evidence="6" type="ORF">UR47_C0006G0011</name>
</gene>
<dbReference type="NCBIfam" id="TIGR01509">
    <property type="entry name" value="HAD-SF-IA-v3"/>
    <property type="match status" value="1"/>
</dbReference>
<evidence type="ECO:0000313" key="6">
    <source>
        <dbReference type="EMBL" id="KKP55018.1"/>
    </source>
</evidence>
<evidence type="ECO:0000256" key="5">
    <source>
        <dbReference type="ARBA" id="ARBA00023277"/>
    </source>
</evidence>
<evidence type="ECO:0000313" key="7">
    <source>
        <dbReference type="Proteomes" id="UP000034488"/>
    </source>
</evidence>
<dbReference type="PANTHER" id="PTHR46193">
    <property type="entry name" value="6-PHOSPHOGLUCONATE PHOSPHATASE"/>
    <property type="match status" value="1"/>
</dbReference>
<sequence>MTDTERSKKRVREAKAFLFDFDGTLVNLDKLTVDSFAIVFKEMFKLDFTRDDFMKYISGRGSKNGIVEYLEKNGIKGFSVEGLNSEFYKNKNRLIEERLEDEIYLLPGIKEFLENFKDKRRRVVVVTSSRKEHVEKMLTHFGIYKYFEEVFDRSTVVKGKPDPQAFLNAIEYTGLDVEECVAFEDSFYGLQSAKGAGLFTIGILNEGWNDDFVHKLSDFVIEDYRELI</sequence>
<dbReference type="SFLD" id="SFLDG01135">
    <property type="entry name" value="C1.5.6:_HAD__Beta-PGM__Phospha"/>
    <property type="match status" value="1"/>
</dbReference>
<keyword evidence="3" id="KW-0479">Metal-binding</keyword>
<dbReference type="SFLD" id="SFLDG01129">
    <property type="entry name" value="C1.5:_HAD__Beta-PGM__Phosphata"/>
    <property type="match status" value="1"/>
</dbReference>
<dbReference type="InterPro" id="IPR041492">
    <property type="entry name" value="HAD_2"/>
</dbReference>
<dbReference type="Proteomes" id="UP000034488">
    <property type="component" value="Unassembled WGS sequence"/>
</dbReference>
<dbReference type="EMBL" id="LBPI01000006">
    <property type="protein sequence ID" value="KKP55018.1"/>
    <property type="molecule type" value="Genomic_DNA"/>
</dbReference>
<organism evidence="6 7">
    <name type="scientific">candidate division WS6 bacterium GW2011_GWB1_33_6</name>
    <dbReference type="NCBI Taxonomy" id="1619088"/>
    <lineage>
        <taxon>Bacteria</taxon>
        <taxon>Candidatus Dojkabacteria</taxon>
    </lineage>
</organism>
<comment type="cofactor">
    <cofactor evidence="1">
        <name>Mg(2+)</name>
        <dbReference type="ChEBI" id="CHEBI:18420"/>
    </cofactor>
</comment>
<evidence type="ECO:0000256" key="4">
    <source>
        <dbReference type="ARBA" id="ARBA00022842"/>
    </source>
</evidence>
<dbReference type="PROSITE" id="PS01228">
    <property type="entry name" value="COF_1"/>
    <property type="match status" value="1"/>
</dbReference>
<dbReference type="InterPro" id="IPR051600">
    <property type="entry name" value="Beta-PGM-like"/>
</dbReference>
<dbReference type="InterPro" id="IPR023198">
    <property type="entry name" value="PGP-like_dom2"/>
</dbReference>
<dbReference type="GO" id="GO:0016787">
    <property type="term" value="F:hydrolase activity"/>
    <property type="evidence" value="ECO:0007669"/>
    <property type="project" value="UniProtKB-KW"/>
</dbReference>
<protein>
    <submittedName>
        <fullName evidence="6">HAD-superfamily hydrolase, subfamily IA, variant 3</fullName>
    </submittedName>
</protein>
<keyword evidence="4" id="KW-0460">Magnesium</keyword>
<dbReference type="InterPro" id="IPR006439">
    <property type="entry name" value="HAD-SF_hydro_IA"/>
</dbReference>
<evidence type="ECO:0000256" key="1">
    <source>
        <dbReference type="ARBA" id="ARBA00001946"/>
    </source>
</evidence>
<dbReference type="SUPFAM" id="SSF56784">
    <property type="entry name" value="HAD-like"/>
    <property type="match status" value="1"/>
</dbReference>
<evidence type="ECO:0000256" key="3">
    <source>
        <dbReference type="ARBA" id="ARBA00022723"/>
    </source>
</evidence>
<reference evidence="6 7" key="1">
    <citation type="journal article" date="2015" name="Nature">
        <title>rRNA introns, odd ribosomes, and small enigmatic genomes across a large radiation of phyla.</title>
        <authorList>
            <person name="Brown C.T."/>
            <person name="Hug L.A."/>
            <person name="Thomas B.C."/>
            <person name="Sharon I."/>
            <person name="Castelle C.J."/>
            <person name="Singh A."/>
            <person name="Wilkins M.J."/>
            <person name="Williams K.H."/>
            <person name="Banfield J.F."/>
        </authorList>
    </citation>
    <scope>NUCLEOTIDE SEQUENCE [LARGE SCALE GENOMIC DNA]</scope>
</reference>